<reference evidence="5 6" key="1">
    <citation type="journal article" date="2013" name="Genome Announc.">
        <title>Draft genome sequences for three mercury-methylating, sulfate-reducing bacteria.</title>
        <authorList>
            <person name="Brown S.D."/>
            <person name="Hurt R.A.Jr."/>
            <person name="Gilmour C.C."/>
            <person name="Elias D.A."/>
        </authorList>
    </citation>
    <scope>NUCLEOTIDE SEQUENCE [LARGE SCALE GENOMIC DNA]</scope>
    <source>
        <strain evidence="5 6">DSM 2059</strain>
    </source>
</reference>
<keyword evidence="6" id="KW-1185">Reference proteome</keyword>
<evidence type="ECO:0000313" key="5">
    <source>
        <dbReference type="EMBL" id="EPR43321.1"/>
    </source>
</evidence>
<keyword evidence="3" id="KW-0411">Iron-sulfur</keyword>
<name>S7U1M1_DESML</name>
<gene>
    <name evidence="5" type="ORF">dsmv_1347</name>
</gene>
<comment type="caution">
    <text evidence="5">The sequence shown here is derived from an EMBL/GenBank/DDBJ whole genome shotgun (WGS) entry which is preliminary data.</text>
</comment>
<dbReference type="InterPro" id="IPR017896">
    <property type="entry name" value="4Fe4S_Fe-S-bd"/>
</dbReference>
<evidence type="ECO:0000256" key="1">
    <source>
        <dbReference type="ARBA" id="ARBA00022723"/>
    </source>
</evidence>
<dbReference type="STRING" id="897.B2D07_08745"/>
<accession>S7U1M1</accession>
<dbReference type="InterPro" id="IPR002586">
    <property type="entry name" value="CobQ/CobB/MinD/ParA_Nub-bd_dom"/>
</dbReference>
<dbReference type="RefSeq" id="WP_020875694.1">
    <property type="nucleotide sequence ID" value="NZ_ATHJ01000057.1"/>
</dbReference>
<dbReference type="Pfam" id="PF00037">
    <property type="entry name" value="Fer4"/>
    <property type="match status" value="1"/>
</dbReference>
<dbReference type="InterPro" id="IPR017900">
    <property type="entry name" value="4Fe4S_Fe_S_CS"/>
</dbReference>
<dbReference type="eggNOG" id="COG1149">
    <property type="taxonomic scope" value="Bacteria"/>
</dbReference>
<dbReference type="CDD" id="cd03110">
    <property type="entry name" value="SIMIBI_bact_arch"/>
    <property type="match status" value="1"/>
</dbReference>
<evidence type="ECO:0000256" key="3">
    <source>
        <dbReference type="ARBA" id="ARBA00023014"/>
    </source>
</evidence>
<dbReference type="Gene3D" id="3.40.50.300">
    <property type="entry name" value="P-loop containing nucleotide triphosphate hydrolases"/>
    <property type="match status" value="1"/>
</dbReference>
<organism evidence="5 6">
    <name type="scientific">Desulfococcus multivorans DSM 2059</name>
    <dbReference type="NCBI Taxonomy" id="1121405"/>
    <lineage>
        <taxon>Bacteria</taxon>
        <taxon>Pseudomonadati</taxon>
        <taxon>Thermodesulfobacteriota</taxon>
        <taxon>Desulfobacteria</taxon>
        <taxon>Desulfobacterales</taxon>
        <taxon>Desulfococcaceae</taxon>
        <taxon>Desulfococcus</taxon>
    </lineage>
</organism>
<evidence type="ECO:0000313" key="6">
    <source>
        <dbReference type="Proteomes" id="UP000014977"/>
    </source>
</evidence>
<dbReference type="Pfam" id="PF01656">
    <property type="entry name" value="CbiA"/>
    <property type="match status" value="1"/>
</dbReference>
<dbReference type="PROSITE" id="PS00198">
    <property type="entry name" value="4FE4S_FER_1"/>
    <property type="match status" value="1"/>
</dbReference>
<keyword evidence="1" id="KW-0479">Metal-binding</keyword>
<keyword evidence="2" id="KW-0408">Iron</keyword>
<dbReference type="AlphaFoldDB" id="S7U1M1"/>
<dbReference type="Gene3D" id="3.30.70.20">
    <property type="match status" value="1"/>
</dbReference>
<dbReference type="PATRIC" id="fig|1121405.3.peg.658"/>
<dbReference type="GO" id="GO:0046872">
    <property type="term" value="F:metal ion binding"/>
    <property type="evidence" value="ECO:0007669"/>
    <property type="project" value="UniProtKB-KW"/>
</dbReference>
<dbReference type="SUPFAM" id="SSF52540">
    <property type="entry name" value="P-loop containing nucleoside triphosphate hydrolases"/>
    <property type="match status" value="1"/>
</dbReference>
<evidence type="ECO:0000259" key="4">
    <source>
        <dbReference type="PROSITE" id="PS51379"/>
    </source>
</evidence>
<sequence length="283" mass="30699">MIISVASGKGGTGKTTIAVNMAASAPESAQLLDCDVEAPNAHLFLNPSIYETEPIFVPVPEIDETKCTHCKKCAEICRFKAIAVIGETVLTFPEMCHSCGGCVVVCPESAVTETGRRIGEIEKGRAGEIDFVHGRMRVGEAMSPPLIRKVRACRDPRKTTIIDAPPGTSCPAVAAVKKTDFVLMVTEPTPFGLHDLKLAVGAVRILGIPCGLVINRSDIGNDRVREYAADADIPVLMEIPFDRKIAGAYSRGILMIDALPEWKERFETLYRDIADCVRRGCER</sequence>
<dbReference type="SUPFAM" id="SSF54862">
    <property type="entry name" value="4Fe-4S ferredoxins"/>
    <property type="match status" value="1"/>
</dbReference>
<dbReference type="PROSITE" id="PS51379">
    <property type="entry name" value="4FE4S_FER_2"/>
    <property type="match status" value="2"/>
</dbReference>
<evidence type="ECO:0000256" key="2">
    <source>
        <dbReference type="ARBA" id="ARBA00023004"/>
    </source>
</evidence>
<feature type="domain" description="4Fe-4S ferredoxin-type" evidence="4">
    <location>
        <begin position="88"/>
        <end position="116"/>
    </location>
</feature>
<dbReference type="EMBL" id="ATHJ01000057">
    <property type="protein sequence ID" value="EPR43321.1"/>
    <property type="molecule type" value="Genomic_DNA"/>
</dbReference>
<dbReference type="PANTHER" id="PTHR43063:SF1">
    <property type="entry name" value="4FE-4S CLUSTER CONTAINING PARA FAMILY ATPASE PROTEIN"/>
    <property type="match status" value="1"/>
</dbReference>
<feature type="domain" description="4Fe-4S ferredoxin-type" evidence="4">
    <location>
        <begin position="58"/>
        <end position="87"/>
    </location>
</feature>
<proteinExistence type="predicted"/>
<dbReference type="GO" id="GO:0051536">
    <property type="term" value="F:iron-sulfur cluster binding"/>
    <property type="evidence" value="ECO:0007669"/>
    <property type="project" value="UniProtKB-KW"/>
</dbReference>
<protein>
    <submittedName>
        <fullName evidence="5">Cobyrinic acid ac-diamide synthase</fullName>
    </submittedName>
</protein>
<dbReference type="Proteomes" id="UP000014977">
    <property type="component" value="Unassembled WGS sequence"/>
</dbReference>
<dbReference type="OrthoDB" id="9778602at2"/>
<dbReference type="InterPro" id="IPR027417">
    <property type="entry name" value="P-loop_NTPase"/>
</dbReference>
<dbReference type="PANTHER" id="PTHR43063">
    <property type="entry name" value="4FE-4S CLUSTER CONTAINING PARA FAMILY ATPASE PROTEIN"/>
    <property type="match status" value="1"/>
</dbReference>